<dbReference type="OrthoDB" id="123420at2"/>
<dbReference type="InterPro" id="IPR038765">
    <property type="entry name" value="Papain-like_cys_pep_sf"/>
</dbReference>
<comment type="caution">
    <text evidence="2">The sequence shown here is derived from an EMBL/GenBank/DDBJ whole genome shotgun (WGS) entry which is preliminary data.</text>
</comment>
<dbReference type="Gene3D" id="3.90.70.10">
    <property type="entry name" value="Cysteine proteinases"/>
    <property type="match status" value="1"/>
</dbReference>
<name>M8DD65_9BACL</name>
<feature type="signal peptide" evidence="1">
    <location>
        <begin position="1"/>
        <end position="29"/>
    </location>
</feature>
<dbReference type="STRING" id="1300222.I532_01570"/>
<evidence type="ECO:0008006" key="4">
    <source>
        <dbReference type="Google" id="ProtNLM"/>
    </source>
</evidence>
<feature type="chain" id="PRO_5004095308" description="Peptidase C39-like domain-containing protein" evidence="1">
    <location>
        <begin position="30"/>
        <end position="189"/>
    </location>
</feature>
<dbReference type="AlphaFoldDB" id="M8DD65"/>
<keyword evidence="1" id="KW-0732">Signal</keyword>
<protein>
    <recommendedName>
        <fullName evidence="4">Peptidase C39-like domain-containing protein</fullName>
    </recommendedName>
</protein>
<dbReference type="InterPro" id="IPR022118">
    <property type="entry name" value="Peptidase_C70_AvrRpt2"/>
</dbReference>
<dbReference type="SUPFAM" id="SSF54001">
    <property type="entry name" value="Cysteine proteinases"/>
    <property type="match status" value="1"/>
</dbReference>
<keyword evidence="3" id="KW-1185">Reference proteome</keyword>
<reference evidence="2 3" key="1">
    <citation type="submission" date="2013-03" db="EMBL/GenBank/DDBJ databases">
        <title>Assembly of a new bacterial strain Brevibacillus borstelensis AK1.</title>
        <authorList>
            <person name="Rajan I."/>
            <person name="PoliReddy D."/>
            <person name="Sugumar T."/>
            <person name="Rathinam K."/>
            <person name="Alqarawi S."/>
            <person name="Khalil A.B."/>
            <person name="Sivakumar N."/>
        </authorList>
    </citation>
    <scope>NUCLEOTIDE SEQUENCE [LARGE SCALE GENOMIC DNA]</scope>
    <source>
        <strain evidence="2 3">AK1</strain>
    </source>
</reference>
<accession>M8DD65</accession>
<dbReference type="RefSeq" id="WP_003385969.1">
    <property type="nucleotide sequence ID" value="NZ_APBN01000001.1"/>
</dbReference>
<dbReference type="Proteomes" id="UP000012081">
    <property type="component" value="Unassembled WGS sequence"/>
</dbReference>
<dbReference type="Pfam" id="PF12385">
    <property type="entry name" value="Peptidase_C70"/>
    <property type="match status" value="1"/>
</dbReference>
<evidence type="ECO:0000256" key="1">
    <source>
        <dbReference type="SAM" id="SignalP"/>
    </source>
</evidence>
<dbReference type="EMBL" id="APBN01000001">
    <property type="protein sequence ID" value="EMT54254.1"/>
    <property type="molecule type" value="Genomic_DNA"/>
</dbReference>
<organism evidence="2 3">
    <name type="scientific">Brevibacillus borstelensis AK1</name>
    <dbReference type="NCBI Taxonomy" id="1300222"/>
    <lineage>
        <taxon>Bacteria</taxon>
        <taxon>Bacillati</taxon>
        <taxon>Bacillota</taxon>
        <taxon>Bacilli</taxon>
        <taxon>Bacillales</taxon>
        <taxon>Paenibacillaceae</taxon>
        <taxon>Brevibacillus</taxon>
    </lineage>
</organism>
<sequence>MTFLARYKNWLALFIIPFLLLIPSQSTSAATNVTKELPMKFESQEKTNWCWAAMSVMMLKYYYNTNITQTEYAEYVLERNTGLNEQITFLTFQVKLRGKGIDGSSYGGPISFAKIKENIDANKPIVISFVKSNNVGHMQLIYGYSEIDGVKYVHYFDPAGGHKLTMKWSEFLNRDIDWLDTLYDTYKTK</sequence>
<gene>
    <name evidence="2" type="ORF">I532_01570</name>
</gene>
<evidence type="ECO:0000313" key="3">
    <source>
        <dbReference type="Proteomes" id="UP000012081"/>
    </source>
</evidence>
<evidence type="ECO:0000313" key="2">
    <source>
        <dbReference type="EMBL" id="EMT54254.1"/>
    </source>
</evidence>
<proteinExistence type="predicted"/>